<dbReference type="EnsemblBacteria" id="ABY36979">
    <property type="protein sequence ID" value="ABY36979"/>
    <property type="gene ID" value="Caur_3801"/>
</dbReference>
<dbReference type="EMBL" id="CP000909">
    <property type="protein sequence ID" value="ABY36979.1"/>
    <property type="molecule type" value="Genomic_DNA"/>
</dbReference>
<name>A9WCL7_CHLAA</name>
<dbReference type="InterPro" id="IPR050126">
    <property type="entry name" value="Ap4A_hydrolase"/>
</dbReference>
<dbReference type="GO" id="GO:0016791">
    <property type="term" value="F:phosphatase activity"/>
    <property type="evidence" value="ECO:0000318"/>
    <property type="project" value="GO_Central"/>
</dbReference>
<gene>
    <name evidence="3" type="ordered locus">Caur_3801</name>
</gene>
<evidence type="ECO:0000259" key="2">
    <source>
        <dbReference type="Pfam" id="PF12850"/>
    </source>
</evidence>
<dbReference type="InterPro" id="IPR029052">
    <property type="entry name" value="Metallo-depent_PP-like"/>
</dbReference>
<dbReference type="InParanoid" id="A9WCL7"/>
<dbReference type="Gene3D" id="3.60.21.10">
    <property type="match status" value="1"/>
</dbReference>
<dbReference type="CDD" id="cd00838">
    <property type="entry name" value="MPP_superfamily"/>
    <property type="match status" value="1"/>
</dbReference>
<dbReference type="HOGENOM" id="CLU_074761_1_1_0"/>
<dbReference type="PANTHER" id="PTHR42850">
    <property type="entry name" value="METALLOPHOSPHOESTERASE"/>
    <property type="match status" value="1"/>
</dbReference>
<sequence length="244" mass="27393">MRIVILSDVHSNIVALETVLADAGSFDALWCLGDTIGYGPAPNECVELIRHHAAITLTGNHDLACLGKISLNDFNPDARRANLWNGSQLTAANREWLLPLPPARSADDHYYLAHGSPREPIWEYLLMPSQAIANLEWFSEPVCFIGHSHVQFAFRCPRNDSHCERIMPEVDSQLALTADARYFINPGSVGQPRDHDPRAAYVILDTDRQTVTFKRVAYDIKQVQQQMRDYGLPPALIYRLSVGM</sequence>
<organism evidence="3 4">
    <name type="scientific">Chloroflexus aurantiacus (strain ATCC 29366 / DSM 635 / J-10-fl)</name>
    <dbReference type="NCBI Taxonomy" id="324602"/>
    <lineage>
        <taxon>Bacteria</taxon>
        <taxon>Bacillati</taxon>
        <taxon>Chloroflexota</taxon>
        <taxon>Chloroflexia</taxon>
        <taxon>Chloroflexales</taxon>
        <taxon>Chloroflexineae</taxon>
        <taxon>Chloroflexaceae</taxon>
        <taxon>Chloroflexus</taxon>
    </lineage>
</organism>
<dbReference type="SUPFAM" id="SSF56300">
    <property type="entry name" value="Metallo-dependent phosphatases"/>
    <property type="match status" value="1"/>
</dbReference>
<dbReference type="AlphaFoldDB" id="A9WCL7"/>
<dbReference type="KEGG" id="cau:Caur_3801"/>
<evidence type="ECO:0000256" key="1">
    <source>
        <dbReference type="ARBA" id="ARBA00008950"/>
    </source>
</evidence>
<dbReference type="PATRIC" id="fig|324602.8.peg.4267"/>
<dbReference type="STRING" id="324602.Caur_3801"/>
<dbReference type="GO" id="GO:0005737">
    <property type="term" value="C:cytoplasm"/>
    <property type="evidence" value="ECO:0000318"/>
    <property type="project" value="GO_Central"/>
</dbReference>
<dbReference type="RefSeq" id="WP_012259632.1">
    <property type="nucleotide sequence ID" value="NC_010175.1"/>
</dbReference>
<dbReference type="PANTHER" id="PTHR42850:SF2">
    <property type="entry name" value="BLL5683 PROTEIN"/>
    <property type="match status" value="1"/>
</dbReference>
<dbReference type="eggNOG" id="COG0639">
    <property type="taxonomic scope" value="Bacteria"/>
</dbReference>
<protein>
    <submittedName>
        <fullName evidence="3">Metallophosphoesterase</fullName>
    </submittedName>
</protein>
<dbReference type="PIRSF" id="PIRSF000883">
    <property type="entry name" value="Pesterase_MJ0912"/>
    <property type="match status" value="1"/>
</dbReference>
<evidence type="ECO:0000313" key="3">
    <source>
        <dbReference type="EMBL" id="ABY36979.1"/>
    </source>
</evidence>
<feature type="domain" description="Calcineurin-like phosphoesterase" evidence="2">
    <location>
        <begin position="1"/>
        <end position="208"/>
    </location>
</feature>
<evidence type="ECO:0000313" key="4">
    <source>
        <dbReference type="Proteomes" id="UP000002008"/>
    </source>
</evidence>
<accession>A9WCL7</accession>
<reference evidence="4" key="1">
    <citation type="journal article" date="2011" name="BMC Genomics">
        <title>Complete genome sequence of the filamentous anoxygenic phototrophic bacterium Chloroflexus aurantiacus.</title>
        <authorList>
            <person name="Tang K.H."/>
            <person name="Barry K."/>
            <person name="Chertkov O."/>
            <person name="Dalin E."/>
            <person name="Han C.S."/>
            <person name="Hauser L.J."/>
            <person name="Honchak B.M."/>
            <person name="Karbach L.E."/>
            <person name="Land M.L."/>
            <person name="Lapidus A."/>
            <person name="Larimer F.W."/>
            <person name="Mikhailova N."/>
            <person name="Pitluck S."/>
            <person name="Pierson B.K."/>
            <person name="Blankenship R.E."/>
        </authorList>
    </citation>
    <scope>NUCLEOTIDE SEQUENCE [LARGE SCALE GENOMIC DNA]</scope>
    <source>
        <strain evidence="4">ATCC 29366 / DSM 635 / J-10-fl</strain>
    </source>
</reference>
<dbReference type="InterPro" id="IPR024654">
    <property type="entry name" value="Calcineurin-like_PHP_lpxH"/>
</dbReference>
<proteinExistence type="inferred from homology"/>
<comment type="similarity">
    <text evidence="1">Belongs to the metallophosphoesterase superfamily. YfcE family.</text>
</comment>
<dbReference type="Proteomes" id="UP000002008">
    <property type="component" value="Chromosome"/>
</dbReference>
<dbReference type="InterPro" id="IPR011152">
    <property type="entry name" value="Pesterase_MJ0912"/>
</dbReference>
<keyword evidence="4" id="KW-1185">Reference proteome</keyword>
<dbReference type="Pfam" id="PF12850">
    <property type="entry name" value="Metallophos_2"/>
    <property type="match status" value="1"/>
</dbReference>